<dbReference type="Pfam" id="PF04397">
    <property type="entry name" value="LytTR"/>
    <property type="match status" value="1"/>
</dbReference>
<feature type="modified residue" description="4-aspartylphosphate" evidence="2">
    <location>
        <position position="55"/>
    </location>
</feature>
<dbReference type="InterPro" id="IPR039420">
    <property type="entry name" value="WalR-like"/>
</dbReference>
<feature type="domain" description="Response regulatory" evidence="3">
    <location>
        <begin position="4"/>
        <end position="118"/>
    </location>
</feature>
<dbReference type="InterPro" id="IPR001789">
    <property type="entry name" value="Sig_transdc_resp-reg_receiver"/>
</dbReference>
<dbReference type="OrthoDB" id="236568at2"/>
<dbReference type="Proteomes" id="UP000230842">
    <property type="component" value="Unassembled WGS sequence"/>
</dbReference>
<dbReference type="PANTHER" id="PTHR48111">
    <property type="entry name" value="REGULATOR OF RPOS"/>
    <property type="match status" value="1"/>
</dbReference>
<comment type="caution">
    <text evidence="5">The sequence shown here is derived from an EMBL/GenBank/DDBJ whole genome shotgun (WGS) entry which is preliminary data.</text>
</comment>
<dbReference type="InterPro" id="IPR007492">
    <property type="entry name" value="LytTR_DNA-bd_dom"/>
</dbReference>
<keyword evidence="1 5" id="KW-0238">DNA-binding</keyword>
<dbReference type="InterPro" id="IPR011006">
    <property type="entry name" value="CheY-like_superfamily"/>
</dbReference>
<evidence type="ECO:0000313" key="5">
    <source>
        <dbReference type="EMBL" id="PJJ57254.1"/>
    </source>
</evidence>
<dbReference type="GO" id="GO:0006355">
    <property type="term" value="P:regulation of DNA-templated transcription"/>
    <property type="evidence" value="ECO:0007669"/>
    <property type="project" value="TreeGrafter"/>
</dbReference>
<dbReference type="Gene3D" id="2.40.50.1020">
    <property type="entry name" value="LytTr DNA-binding domain"/>
    <property type="match status" value="1"/>
</dbReference>
<sequence length="252" mass="27688">MGLSVLVADDEPPTLDELVYLLGRDERVSQVRSASSGAEVLRALEECEADAVFLDIAMPELSGLDVARVLGHYRVPPKVVFVTAHEDHAVDAFDLDAVDYVLKPIAESRLRESVRRVLGSGTGRRDPEPAADEVVAVELAGVTRFVSRSDVAYVEAQGDYVRLHTVDGSTHLLRTSLAALERDWAPAGFVRLHRSLLVAGSRVREVRTHEGRCTVLVEVDGRPLAELQVARRHVRDLRDLVAHRAGRTGPLR</sequence>
<organism evidence="5 6">
    <name type="scientific">Mumia flava</name>
    <dbReference type="NCBI Taxonomy" id="1348852"/>
    <lineage>
        <taxon>Bacteria</taxon>
        <taxon>Bacillati</taxon>
        <taxon>Actinomycetota</taxon>
        <taxon>Actinomycetes</taxon>
        <taxon>Propionibacteriales</taxon>
        <taxon>Nocardioidaceae</taxon>
        <taxon>Mumia</taxon>
    </lineage>
</organism>
<dbReference type="GO" id="GO:0032993">
    <property type="term" value="C:protein-DNA complex"/>
    <property type="evidence" value="ECO:0007669"/>
    <property type="project" value="TreeGrafter"/>
</dbReference>
<dbReference type="SUPFAM" id="SSF52172">
    <property type="entry name" value="CheY-like"/>
    <property type="match status" value="1"/>
</dbReference>
<accession>A0A0B2BTL7</accession>
<dbReference type="SMART" id="SM00850">
    <property type="entry name" value="LytTR"/>
    <property type="match status" value="1"/>
</dbReference>
<dbReference type="PANTHER" id="PTHR48111:SF69">
    <property type="entry name" value="RESPONSE REGULATOR RECEIVER"/>
    <property type="match status" value="1"/>
</dbReference>
<dbReference type="Gene3D" id="3.40.50.2300">
    <property type="match status" value="1"/>
</dbReference>
<dbReference type="GO" id="GO:0005829">
    <property type="term" value="C:cytosol"/>
    <property type="evidence" value="ECO:0007669"/>
    <property type="project" value="TreeGrafter"/>
</dbReference>
<dbReference type="GO" id="GO:0000156">
    <property type="term" value="F:phosphorelay response regulator activity"/>
    <property type="evidence" value="ECO:0007669"/>
    <property type="project" value="TreeGrafter"/>
</dbReference>
<evidence type="ECO:0000259" key="4">
    <source>
        <dbReference type="PROSITE" id="PS50930"/>
    </source>
</evidence>
<keyword evidence="6" id="KW-1185">Reference proteome</keyword>
<reference evidence="5 6" key="1">
    <citation type="submission" date="2017-11" db="EMBL/GenBank/DDBJ databases">
        <title>Genomic Encyclopedia of Archaeal and Bacterial Type Strains, Phase II (KMG-II): From Individual Species to Whole Genera.</title>
        <authorList>
            <person name="Goeker M."/>
        </authorList>
    </citation>
    <scope>NUCLEOTIDE SEQUENCE [LARGE SCALE GENOMIC DNA]</scope>
    <source>
        <strain evidence="5 6">DSM 27763</strain>
    </source>
</reference>
<evidence type="ECO:0000313" key="6">
    <source>
        <dbReference type="Proteomes" id="UP000230842"/>
    </source>
</evidence>
<protein>
    <submittedName>
        <fullName evidence="5">DNA-binding LytR/AlgR family response regulator</fullName>
    </submittedName>
</protein>
<dbReference type="Pfam" id="PF00072">
    <property type="entry name" value="Response_reg"/>
    <property type="match status" value="1"/>
</dbReference>
<dbReference type="GO" id="GO:0000976">
    <property type="term" value="F:transcription cis-regulatory region binding"/>
    <property type="evidence" value="ECO:0007669"/>
    <property type="project" value="TreeGrafter"/>
</dbReference>
<dbReference type="EMBL" id="PGEZ01000001">
    <property type="protein sequence ID" value="PJJ57254.1"/>
    <property type="molecule type" value="Genomic_DNA"/>
</dbReference>
<proteinExistence type="predicted"/>
<evidence type="ECO:0000256" key="2">
    <source>
        <dbReference type="PROSITE-ProRule" id="PRU00169"/>
    </source>
</evidence>
<keyword evidence="2" id="KW-0597">Phosphoprotein</keyword>
<evidence type="ECO:0000259" key="3">
    <source>
        <dbReference type="PROSITE" id="PS50110"/>
    </source>
</evidence>
<dbReference type="RefSeq" id="WP_039341701.1">
    <property type="nucleotide sequence ID" value="NZ_PGEZ01000001.1"/>
</dbReference>
<dbReference type="PROSITE" id="PS50110">
    <property type="entry name" value="RESPONSE_REGULATORY"/>
    <property type="match status" value="1"/>
</dbReference>
<gene>
    <name evidence="5" type="ORF">CLV56_1481</name>
</gene>
<dbReference type="AlphaFoldDB" id="A0A0B2BTL7"/>
<name>A0A0B2BTL7_9ACTN</name>
<evidence type="ECO:0000256" key="1">
    <source>
        <dbReference type="ARBA" id="ARBA00023125"/>
    </source>
</evidence>
<feature type="domain" description="HTH LytTR-type" evidence="4">
    <location>
        <begin position="146"/>
        <end position="243"/>
    </location>
</feature>
<dbReference type="PROSITE" id="PS50930">
    <property type="entry name" value="HTH_LYTTR"/>
    <property type="match status" value="1"/>
</dbReference>
<dbReference type="SMART" id="SM00448">
    <property type="entry name" value="REC"/>
    <property type="match status" value="1"/>
</dbReference>